<gene>
    <name evidence="12" type="primary">sema4aa</name>
</gene>
<evidence type="ECO:0000256" key="5">
    <source>
        <dbReference type="ARBA" id="ARBA00023180"/>
    </source>
</evidence>
<comment type="similarity">
    <text evidence="2">Belongs to the semaphorin family.</text>
</comment>
<feature type="transmembrane region" description="Helical" evidence="8">
    <location>
        <begin position="672"/>
        <end position="694"/>
    </location>
</feature>
<reference evidence="12" key="1">
    <citation type="submission" date="2025-08" db="UniProtKB">
        <authorList>
            <consortium name="RefSeq"/>
        </authorList>
    </citation>
    <scope>IDENTIFICATION</scope>
</reference>
<evidence type="ECO:0000256" key="2">
    <source>
        <dbReference type="ARBA" id="ARBA00009492"/>
    </source>
</evidence>
<dbReference type="OrthoDB" id="9988752at2759"/>
<dbReference type="InterPro" id="IPR036352">
    <property type="entry name" value="Semap_dom_sf"/>
</dbReference>
<sequence>MDNCAAGSAGRFVARFTRPDVRNTTTLLLSAEGDTLFVGARDAVLSLDVSQPDKLTLINKKYCFNYIRVLQFLNSTHLYVCGTSAFKPHDTIINTEANSNVKIEGKEAKDRCPHHPNQRNTAVAVDGELYMGTVSGFWGNKAVISRYFSKDGRKDISLENSLGSLIEPTFISSSFIPSEGKVYFFLTETAKEYSFMDQLTVPRVAQVCTDDNGGMRILQKHWTTFAKAQLVCKPEKELPFGVLEDMVTLPNEESPDDTLFYGVFRSQWSLVSEQSAVCAFRLGDIKAVFSDEYRTLDRSSNQWSSQPIKHNVLGKCGSHNDNDLNIVKTTFLTARNVEAVGQKVTLMSTEHLYSRMAAQTTQAANGHNFTVLFLLSESGFLHKVVLLESGPHIIEEIQVFKPPQIMKNILLSVTKGVVFVGTSDGVSRVPVSNCSFYLSCSECVLAQDPFCGWDPATSVCTTVSSIQANLAQDVEHGNITEQCKDLERGHSMTVPRKTISVVLSERVILPCQSRSKLATLSWRSENNSIDQKNYIQSEDGSLMFLASPATLGTYSCISTERGFHQILAIFSLSQSVSPRAMVSPGKPNHNTPNSEPGTPSETGQTTDMEIVPESDIIGGHNEESVDSETTDENKEHFHSTVGGAASDPKTTGQTQNSGLKPVTEAKSYYRELVTVTLLFCICLCMLLFSGFHWWKWRRISNTGPQLIPVKEFEVKQS</sequence>
<dbReference type="PANTHER" id="PTHR11036">
    <property type="entry name" value="SEMAPHORIN"/>
    <property type="match status" value="1"/>
</dbReference>
<dbReference type="InterPro" id="IPR016201">
    <property type="entry name" value="PSI"/>
</dbReference>
<feature type="domain" description="Ig-like" evidence="9">
    <location>
        <begin position="504"/>
        <end position="577"/>
    </location>
</feature>
<dbReference type="AlphaFoldDB" id="A0A6J2W0Y0"/>
<dbReference type="SMART" id="SM00630">
    <property type="entry name" value="Sema"/>
    <property type="match status" value="1"/>
</dbReference>
<dbReference type="RefSeq" id="XP_030638980.1">
    <property type="nucleotide sequence ID" value="XM_030783120.1"/>
</dbReference>
<dbReference type="Proteomes" id="UP000504632">
    <property type="component" value="Chromosome 8"/>
</dbReference>
<evidence type="ECO:0000256" key="4">
    <source>
        <dbReference type="ARBA" id="ARBA00023157"/>
    </source>
</evidence>
<evidence type="ECO:0000256" key="6">
    <source>
        <dbReference type="PROSITE-ProRule" id="PRU00352"/>
    </source>
</evidence>
<evidence type="ECO:0000256" key="3">
    <source>
        <dbReference type="ARBA" id="ARBA00023136"/>
    </source>
</evidence>
<dbReference type="GO" id="GO:0007411">
    <property type="term" value="P:axon guidance"/>
    <property type="evidence" value="ECO:0007669"/>
    <property type="project" value="TreeGrafter"/>
</dbReference>
<feature type="compositionally biased region" description="Polar residues" evidence="7">
    <location>
        <begin position="588"/>
        <end position="605"/>
    </location>
</feature>
<dbReference type="Pfam" id="PF01437">
    <property type="entry name" value="PSI"/>
    <property type="match status" value="1"/>
</dbReference>
<dbReference type="Pfam" id="PF01403">
    <property type="entry name" value="Sema"/>
    <property type="match status" value="1"/>
</dbReference>
<dbReference type="Pfam" id="PF19428">
    <property type="entry name" value="Sema4F_C"/>
    <property type="match status" value="1"/>
</dbReference>
<dbReference type="SUPFAM" id="SSF103575">
    <property type="entry name" value="Plexin repeat"/>
    <property type="match status" value="1"/>
</dbReference>
<dbReference type="GO" id="GO:0045499">
    <property type="term" value="F:chemorepellent activity"/>
    <property type="evidence" value="ECO:0007669"/>
    <property type="project" value="TreeGrafter"/>
</dbReference>
<dbReference type="InterPro" id="IPR002165">
    <property type="entry name" value="Plexin_repeat"/>
</dbReference>
<organism evidence="11 12">
    <name type="scientific">Chanos chanos</name>
    <name type="common">Milkfish</name>
    <name type="synonym">Mugil chanos</name>
    <dbReference type="NCBI Taxonomy" id="29144"/>
    <lineage>
        <taxon>Eukaryota</taxon>
        <taxon>Metazoa</taxon>
        <taxon>Chordata</taxon>
        <taxon>Craniata</taxon>
        <taxon>Vertebrata</taxon>
        <taxon>Euteleostomi</taxon>
        <taxon>Actinopterygii</taxon>
        <taxon>Neopterygii</taxon>
        <taxon>Teleostei</taxon>
        <taxon>Ostariophysi</taxon>
        <taxon>Gonorynchiformes</taxon>
        <taxon>Chanidae</taxon>
        <taxon>Chanos</taxon>
    </lineage>
</organism>
<keyword evidence="3 8" id="KW-0472">Membrane</keyword>
<comment type="caution">
    <text evidence="6">Lacks conserved residue(s) required for the propagation of feature annotation.</text>
</comment>
<dbReference type="GO" id="GO:0001755">
    <property type="term" value="P:neural crest cell migration"/>
    <property type="evidence" value="ECO:0007669"/>
    <property type="project" value="TreeGrafter"/>
</dbReference>
<dbReference type="InterPro" id="IPR013783">
    <property type="entry name" value="Ig-like_fold"/>
</dbReference>
<dbReference type="InterPro" id="IPR007110">
    <property type="entry name" value="Ig-like_dom"/>
</dbReference>
<keyword evidence="8" id="KW-1133">Transmembrane helix</keyword>
<keyword evidence="5" id="KW-0325">Glycoprotein</keyword>
<dbReference type="GO" id="GO:0071526">
    <property type="term" value="P:semaphorin-plexin signaling pathway"/>
    <property type="evidence" value="ECO:0007669"/>
    <property type="project" value="TreeGrafter"/>
</dbReference>
<evidence type="ECO:0000256" key="8">
    <source>
        <dbReference type="SAM" id="Phobius"/>
    </source>
</evidence>
<feature type="region of interest" description="Disordered" evidence="7">
    <location>
        <begin position="617"/>
        <end position="659"/>
    </location>
</feature>
<dbReference type="InterPro" id="IPR015943">
    <property type="entry name" value="WD40/YVTN_repeat-like_dom_sf"/>
</dbReference>
<proteinExistence type="inferred from homology"/>
<evidence type="ECO:0000256" key="7">
    <source>
        <dbReference type="SAM" id="MobiDB-lite"/>
    </source>
</evidence>
<dbReference type="InterPro" id="IPR001627">
    <property type="entry name" value="Semap_dom"/>
</dbReference>
<dbReference type="Gene3D" id="2.130.10.10">
    <property type="entry name" value="YVTN repeat-like/Quinoprotein amine dehydrogenase"/>
    <property type="match status" value="1"/>
</dbReference>
<dbReference type="CTD" id="798168"/>
<feature type="domain" description="Sema" evidence="10">
    <location>
        <begin position="1"/>
        <end position="431"/>
    </location>
</feature>
<dbReference type="GeneID" id="115819617"/>
<name>A0A6J2W0Y0_CHACN</name>
<keyword evidence="4" id="KW-1015">Disulfide bond</keyword>
<evidence type="ECO:0000313" key="12">
    <source>
        <dbReference type="RefSeq" id="XP_030638980.1"/>
    </source>
</evidence>
<evidence type="ECO:0000259" key="10">
    <source>
        <dbReference type="PROSITE" id="PS51004"/>
    </source>
</evidence>
<evidence type="ECO:0000259" key="9">
    <source>
        <dbReference type="PROSITE" id="PS50835"/>
    </source>
</evidence>
<dbReference type="PROSITE" id="PS51004">
    <property type="entry name" value="SEMA"/>
    <property type="match status" value="1"/>
</dbReference>
<accession>A0A6J2W0Y0</accession>
<dbReference type="Gene3D" id="2.60.40.10">
    <property type="entry name" value="Immunoglobulins"/>
    <property type="match status" value="1"/>
</dbReference>
<keyword evidence="11" id="KW-1185">Reference proteome</keyword>
<dbReference type="GO" id="GO:0030215">
    <property type="term" value="F:semaphorin receptor binding"/>
    <property type="evidence" value="ECO:0007669"/>
    <property type="project" value="InterPro"/>
</dbReference>
<dbReference type="SMART" id="SM00423">
    <property type="entry name" value="PSI"/>
    <property type="match status" value="1"/>
</dbReference>
<dbReference type="GO" id="GO:0005886">
    <property type="term" value="C:plasma membrane"/>
    <property type="evidence" value="ECO:0007669"/>
    <property type="project" value="TreeGrafter"/>
</dbReference>
<evidence type="ECO:0000313" key="11">
    <source>
        <dbReference type="Proteomes" id="UP000504632"/>
    </source>
</evidence>
<evidence type="ECO:0000256" key="1">
    <source>
        <dbReference type="ARBA" id="ARBA00004370"/>
    </source>
</evidence>
<dbReference type="InterPro" id="IPR045791">
    <property type="entry name" value="Sema4F_C"/>
</dbReference>
<comment type="subcellular location">
    <subcellularLocation>
        <location evidence="1">Membrane</location>
    </subcellularLocation>
</comment>
<keyword evidence="8" id="KW-0812">Transmembrane</keyword>
<dbReference type="PROSITE" id="PS50835">
    <property type="entry name" value="IG_LIKE"/>
    <property type="match status" value="1"/>
</dbReference>
<dbReference type="Gene3D" id="3.30.1680.10">
    <property type="entry name" value="ligand-binding face of the semaphorins, domain 2"/>
    <property type="match status" value="1"/>
</dbReference>
<feature type="region of interest" description="Disordered" evidence="7">
    <location>
        <begin position="578"/>
        <end position="605"/>
    </location>
</feature>
<feature type="compositionally biased region" description="Polar residues" evidence="7">
    <location>
        <begin position="648"/>
        <end position="658"/>
    </location>
</feature>
<dbReference type="InParanoid" id="A0A6J2W0Y0"/>
<dbReference type="PANTHER" id="PTHR11036:SF145">
    <property type="entry name" value="SEMAPHORIN-4A ISOFORM X1-RELATED"/>
    <property type="match status" value="1"/>
</dbReference>
<dbReference type="GO" id="GO:0030335">
    <property type="term" value="P:positive regulation of cell migration"/>
    <property type="evidence" value="ECO:0007669"/>
    <property type="project" value="TreeGrafter"/>
</dbReference>
<dbReference type="InterPro" id="IPR027231">
    <property type="entry name" value="Semaphorin"/>
</dbReference>
<dbReference type="SUPFAM" id="SSF101912">
    <property type="entry name" value="Sema domain"/>
    <property type="match status" value="1"/>
</dbReference>
<protein>
    <submittedName>
        <fullName evidence="12">Semaphorin-4A</fullName>
    </submittedName>
</protein>